<dbReference type="Proteomes" id="UP000799444">
    <property type="component" value="Unassembled WGS sequence"/>
</dbReference>
<proteinExistence type="inferred from homology"/>
<dbReference type="PANTHER" id="PTHR28533:SF1">
    <property type="entry name" value="PROTEIN PBN1"/>
    <property type="match status" value="1"/>
</dbReference>
<name>A0A9P4R7V8_9PLEO</name>
<protein>
    <recommendedName>
        <fullName evidence="4 11">Protein PBN1</fullName>
    </recommendedName>
</protein>
<evidence type="ECO:0000256" key="10">
    <source>
        <dbReference type="ARBA" id="ARBA00023180"/>
    </source>
</evidence>
<comment type="subcellular location">
    <subcellularLocation>
        <location evidence="11">Endoplasmic reticulum membrane</location>
        <topology evidence="11">Single-pass membrane protein</topology>
    </subcellularLocation>
    <subcellularLocation>
        <location evidence="1">Endoplasmic reticulum membrane</location>
        <topology evidence="1">Single-pass type III membrane protein</topology>
    </subcellularLocation>
</comment>
<keyword evidence="10" id="KW-0325">Glycoprotein</keyword>
<gene>
    <name evidence="12" type="ORF">EJ04DRAFT_520227</name>
</gene>
<comment type="function">
    <text evidence="11">Required for proper folding and/or the stability of a subset of proteins in the endoplasmic reticulum. Component of glycosylphosphatidylinositol-mannosyltransferase 1 which transfers the first of the 4 mannoses in the GPI-anchor precursors during GPI-anchor biosynthesis. Probably acts by stabilizing the mannosyltransferase GPI14.</text>
</comment>
<evidence type="ECO:0000256" key="5">
    <source>
        <dbReference type="ARBA" id="ARBA00022502"/>
    </source>
</evidence>
<evidence type="ECO:0000256" key="3">
    <source>
        <dbReference type="ARBA" id="ARBA00010345"/>
    </source>
</evidence>
<keyword evidence="8 11" id="KW-1133">Transmembrane helix</keyword>
<evidence type="ECO:0000256" key="9">
    <source>
        <dbReference type="ARBA" id="ARBA00023136"/>
    </source>
</evidence>
<dbReference type="Pfam" id="PF08320">
    <property type="entry name" value="PIG-X"/>
    <property type="match status" value="1"/>
</dbReference>
<dbReference type="InterPro" id="IPR042322">
    <property type="entry name" value="Pbn1"/>
</dbReference>
<sequence length="514" mass="56556">MVKQLPDIQEDDHSDISPEYLEALLPEIRAELLEKHTQHLRREQAEQQRFRASGGLEALFQQWHEIHIRWVSSKPYTASAPFTSRLSPGLHVFFTPLEGKLTEPLCNLLKQAFGPDQKCKDTNETFIKLPIQPGSERFSMSASSEYYSYVTGLSYFIGFVGKKLCPQTSVACKGLAHSLWSASSLDIDYDTISHAIVLTAYWPDAPMGGSWTETITTPTADSIVEIGVLVHEPVPDPEDIGFSGFLTVLGQDTSPAATRFQTPTRHYPLPSSSALTYRASFSHPTGLHPTLLLTLSRPPVPPNPTCKLHTHLTLPSPLFLDKHAFHDPLALSSHHLSALHSLSGATDLEAPDWVTPEWGSAALFEIALPQSSSPSPSGEWNTSIPLHLRYLPASTASHARVAIPWPVVFWACRADEGAKMASSPFDRVHLGYEGLFGVKTRFMHVEPKHGDGDGNRWMVEWIEVPVLDLRGAGWVERGTVGVVVLAFLGLCWALFGRVGAVGKGKGKAGEKKKQ</sequence>
<dbReference type="EMBL" id="ML996108">
    <property type="protein sequence ID" value="KAF2738551.1"/>
    <property type="molecule type" value="Genomic_DNA"/>
</dbReference>
<reference evidence="12" key="1">
    <citation type="journal article" date="2020" name="Stud. Mycol.">
        <title>101 Dothideomycetes genomes: a test case for predicting lifestyles and emergence of pathogens.</title>
        <authorList>
            <person name="Haridas S."/>
            <person name="Albert R."/>
            <person name="Binder M."/>
            <person name="Bloem J."/>
            <person name="Labutti K."/>
            <person name="Salamov A."/>
            <person name="Andreopoulos B."/>
            <person name="Baker S."/>
            <person name="Barry K."/>
            <person name="Bills G."/>
            <person name="Bluhm B."/>
            <person name="Cannon C."/>
            <person name="Castanera R."/>
            <person name="Culley D."/>
            <person name="Daum C."/>
            <person name="Ezra D."/>
            <person name="Gonzalez J."/>
            <person name="Henrissat B."/>
            <person name="Kuo A."/>
            <person name="Liang C."/>
            <person name="Lipzen A."/>
            <person name="Lutzoni F."/>
            <person name="Magnuson J."/>
            <person name="Mondo S."/>
            <person name="Nolan M."/>
            <person name="Ohm R."/>
            <person name="Pangilinan J."/>
            <person name="Park H.-J."/>
            <person name="Ramirez L."/>
            <person name="Alfaro M."/>
            <person name="Sun H."/>
            <person name="Tritt A."/>
            <person name="Yoshinaga Y."/>
            <person name="Zwiers L.-H."/>
            <person name="Turgeon B."/>
            <person name="Goodwin S."/>
            <person name="Spatafora J."/>
            <person name="Crous P."/>
            <person name="Grigoriev I."/>
        </authorList>
    </citation>
    <scope>NUCLEOTIDE SEQUENCE</scope>
    <source>
        <strain evidence="12">CBS 125425</strain>
    </source>
</reference>
<evidence type="ECO:0000256" key="11">
    <source>
        <dbReference type="RuleBase" id="RU366056"/>
    </source>
</evidence>
<keyword evidence="6 11" id="KW-0812">Transmembrane</keyword>
<feature type="transmembrane region" description="Helical" evidence="11">
    <location>
        <begin position="474"/>
        <end position="495"/>
    </location>
</feature>
<comment type="caution">
    <text evidence="12">The sequence shown here is derived from an EMBL/GenBank/DDBJ whole genome shotgun (WGS) entry which is preliminary data.</text>
</comment>
<evidence type="ECO:0000256" key="1">
    <source>
        <dbReference type="ARBA" id="ARBA00004643"/>
    </source>
</evidence>
<evidence type="ECO:0000313" key="13">
    <source>
        <dbReference type="Proteomes" id="UP000799444"/>
    </source>
</evidence>
<evidence type="ECO:0000256" key="6">
    <source>
        <dbReference type="ARBA" id="ARBA00022692"/>
    </source>
</evidence>
<dbReference type="InterPro" id="IPR013233">
    <property type="entry name" value="PIG-X/PBN1"/>
</dbReference>
<comment type="pathway">
    <text evidence="2 11">Glycolipid biosynthesis; glycosylphosphatidylinositol-anchor biosynthesis.</text>
</comment>
<dbReference type="AlphaFoldDB" id="A0A9P4R7V8"/>
<dbReference type="SMART" id="SM00780">
    <property type="entry name" value="PIG-X"/>
    <property type="match status" value="1"/>
</dbReference>
<keyword evidence="13" id="KW-1185">Reference proteome</keyword>
<dbReference type="PANTHER" id="PTHR28533">
    <property type="entry name" value="PROTEIN PBN1"/>
    <property type="match status" value="1"/>
</dbReference>
<evidence type="ECO:0000256" key="8">
    <source>
        <dbReference type="ARBA" id="ARBA00022989"/>
    </source>
</evidence>
<organism evidence="12 13">
    <name type="scientific">Polyplosphaeria fusca</name>
    <dbReference type="NCBI Taxonomy" id="682080"/>
    <lineage>
        <taxon>Eukaryota</taxon>
        <taxon>Fungi</taxon>
        <taxon>Dikarya</taxon>
        <taxon>Ascomycota</taxon>
        <taxon>Pezizomycotina</taxon>
        <taxon>Dothideomycetes</taxon>
        <taxon>Pleosporomycetidae</taxon>
        <taxon>Pleosporales</taxon>
        <taxon>Tetraplosphaeriaceae</taxon>
        <taxon>Polyplosphaeria</taxon>
    </lineage>
</organism>
<comment type="similarity">
    <text evidence="3 11">Belongs to the PIGX family.</text>
</comment>
<keyword evidence="5 11" id="KW-0337">GPI-anchor biosynthesis</keyword>
<dbReference type="GO" id="GO:0005789">
    <property type="term" value="C:endoplasmic reticulum membrane"/>
    <property type="evidence" value="ECO:0007669"/>
    <property type="project" value="UniProtKB-SubCell"/>
</dbReference>
<evidence type="ECO:0000256" key="4">
    <source>
        <dbReference type="ARBA" id="ARBA00020410"/>
    </source>
</evidence>
<dbReference type="GO" id="GO:0000030">
    <property type="term" value="F:mannosyltransferase activity"/>
    <property type="evidence" value="ECO:0007669"/>
    <property type="project" value="TreeGrafter"/>
</dbReference>
<evidence type="ECO:0000256" key="2">
    <source>
        <dbReference type="ARBA" id="ARBA00004687"/>
    </source>
</evidence>
<dbReference type="GO" id="GO:0006506">
    <property type="term" value="P:GPI anchor biosynthetic process"/>
    <property type="evidence" value="ECO:0007669"/>
    <property type="project" value="UniProtKB-KW"/>
</dbReference>
<evidence type="ECO:0000313" key="12">
    <source>
        <dbReference type="EMBL" id="KAF2738551.1"/>
    </source>
</evidence>
<keyword evidence="7 11" id="KW-0256">Endoplasmic reticulum</keyword>
<dbReference type="OrthoDB" id="5546453at2759"/>
<keyword evidence="9 11" id="KW-0472">Membrane</keyword>
<dbReference type="GO" id="GO:1990529">
    <property type="term" value="C:glycosylphosphatidylinositol-mannosyltransferase I complex"/>
    <property type="evidence" value="ECO:0007669"/>
    <property type="project" value="TreeGrafter"/>
</dbReference>
<evidence type="ECO:0000256" key="7">
    <source>
        <dbReference type="ARBA" id="ARBA00022824"/>
    </source>
</evidence>
<accession>A0A9P4R7V8</accession>